<evidence type="ECO:0000313" key="3">
    <source>
        <dbReference type="Proteomes" id="UP001201449"/>
    </source>
</evidence>
<comment type="caution">
    <text evidence="2">The sequence shown here is derived from an EMBL/GenBank/DDBJ whole genome shotgun (WGS) entry which is preliminary data.</text>
</comment>
<dbReference type="SUPFAM" id="SSF56601">
    <property type="entry name" value="beta-lactamase/transpeptidase-like"/>
    <property type="match status" value="1"/>
</dbReference>
<proteinExistence type="predicted"/>
<evidence type="ECO:0000259" key="1">
    <source>
        <dbReference type="Pfam" id="PF00144"/>
    </source>
</evidence>
<dbReference type="EMBL" id="JAKEVZ010000002">
    <property type="protein sequence ID" value="MCF1750230.1"/>
    <property type="molecule type" value="Genomic_DNA"/>
</dbReference>
<gene>
    <name evidence="2" type="ORF">L0U89_04035</name>
</gene>
<name>A0ABS9BSB2_9BACT</name>
<dbReference type="PANTHER" id="PTHR46825:SF9">
    <property type="entry name" value="BETA-LACTAMASE-RELATED DOMAIN-CONTAINING PROTEIN"/>
    <property type="match status" value="1"/>
</dbReference>
<accession>A0ABS9BSB2</accession>
<dbReference type="Pfam" id="PF00144">
    <property type="entry name" value="Beta-lactamase"/>
    <property type="match status" value="1"/>
</dbReference>
<dbReference type="InterPro" id="IPR012338">
    <property type="entry name" value="Beta-lactam/transpept-like"/>
</dbReference>
<dbReference type="Gene3D" id="3.40.710.10">
    <property type="entry name" value="DD-peptidase/beta-lactamase superfamily"/>
    <property type="match status" value="1"/>
</dbReference>
<sequence>MKKYLRLIIPFAFLGILCGCLEDSDSSSADQFSSLDARIKEIMEKHKFPGVQVAIMKNERLVYQNSFGFAEVESSVQVTNKSLFRIASISKPITAIGILKLVKDSKLDLDSKVFGQGAILGTKFGAKPYSEAVKSITVRHLLEHKAGGWPNGANDPMFLAIHYPQHQLIGYVLDTRPLSNPPGSTIIYSNFGYCILGRIIEEVSGENYETYIKKNVLEPYGITSMHIGRNFDYDKHENEVKYYNRHSDYSPYQIDVKRMDSGGGWIGSATDLLRFMARIDRLHQKEDMLDEYFLNQMYFGFSNWFHFGAMSGTSGVLERVNDNFSFSVLANGNSLEFGTSLDAFRRVIYQDLQTRTDWPGHDLFDTQ</sequence>
<dbReference type="RefSeq" id="WP_234860348.1">
    <property type="nucleotide sequence ID" value="NZ_JAKEVZ010000002.1"/>
</dbReference>
<dbReference type="InterPro" id="IPR001466">
    <property type="entry name" value="Beta-lactam-related"/>
</dbReference>
<protein>
    <submittedName>
        <fullName evidence="2">Beta-lactamase family protein</fullName>
    </submittedName>
</protein>
<dbReference type="PROSITE" id="PS51257">
    <property type="entry name" value="PROKAR_LIPOPROTEIN"/>
    <property type="match status" value="1"/>
</dbReference>
<evidence type="ECO:0000313" key="2">
    <source>
        <dbReference type="EMBL" id="MCF1750230.1"/>
    </source>
</evidence>
<feature type="domain" description="Beta-lactamase-related" evidence="1">
    <location>
        <begin position="35"/>
        <end position="301"/>
    </location>
</feature>
<keyword evidence="3" id="KW-1185">Reference proteome</keyword>
<dbReference type="Proteomes" id="UP001201449">
    <property type="component" value="Unassembled WGS sequence"/>
</dbReference>
<organism evidence="2 3">
    <name type="scientific">Mariniradius sediminis</name>
    <dbReference type="NCBI Taxonomy" id="2909237"/>
    <lineage>
        <taxon>Bacteria</taxon>
        <taxon>Pseudomonadati</taxon>
        <taxon>Bacteroidota</taxon>
        <taxon>Cytophagia</taxon>
        <taxon>Cytophagales</taxon>
        <taxon>Cyclobacteriaceae</taxon>
        <taxon>Mariniradius</taxon>
    </lineage>
</organism>
<reference evidence="2 3" key="1">
    <citation type="submission" date="2022-01" db="EMBL/GenBank/DDBJ databases">
        <title>Mariniradius saccharolyticus sp. nov., isolated from sediment of a river.</title>
        <authorList>
            <person name="Liu H."/>
        </authorList>
    </citation>
    <scope>NUCLEOTIDE SEQUENCE [LARGE SCALE GENOMIC DNA]</scope>
    <source>
        <strain evidence="2 3">RY-2</strain>
    </source>
</reference>
<dbReference type="PANTHER" id="PTHR46825">
    <property type="entry name" value="D-ALANYL-D-ALANINE-CARBOXYPEPTIDASE/ENDOPEPTIDASE AMPH"/>
    <property type="match status" value="1"/>
</dbReference>
<dbReference type="InterPro" id="IPR050491">
    <property type="entry name" value="AmpC-like"/>
</dbReference>